<evidence type="ECO:0000313" key="1">
    <source>
        <dbReference type="EMBL" id="AFK43792.1"/>
    </source>
</evidence>
<dbReference type="EMBL" id="BT143998">
    <property type="protein sequence ID" value="AFK43792.1"/>
    <property type="molecule type" value="mRNA"/>
</dbReference>
<sequence>MNCTISSSFVKTDLTCCMVTDINRILIRTIAFATKTS</sequence>
<protein>
    <submittedName>
        <fullName evidence="1">Uncharacterized protein</fullName>
    </submittedName>
</protein>
<proteinExistence type="evidence at transcript level"/>
<name>I3SU50_LOTJA</name>
<organism evidence="1">
    <name type="scientific">Lotus japonicus</name>
    <name type="common">Lotus corniculatus var. japonicus</name>
    <dbReference type="NCBI Taxonomy" id="34305"/>
    <lineage>
        <taxon>Eukaryota</taxon>
        <taxon>Viridiplantae</taxon>
        <taxon>Streptophyta</taxon>
        <taxon>Embryophyta</taxon>
        <taxon>Tracheophyta</taxon>
        <taxon>Spermatophyta</taxon>
        <taxon>Magnoliopsida</taxon>
        <taxon>eudicotyledons</taxon>
        <taxon>Gunneridae</taxon>
        <taxon>Pentapetalae</taxon>
        <taxon>rosids</taxon>
        <taxon>fabids</taxon>
        <taxon>Fabales</taxon>
        <taxon>Fabaceae</taxon>
        <taxon>Papilionoideae</taxon>
        <taxon>50 kb inversion clade</taxon>
        <taxon>NPAAA clade</taxon>
        <taxon>Hologalegina</taxon>
        <taxon>robinioid clade</taxon>
        <taxon>Loteae</taxon>
        <taxon>Lotus</taxon>
    </lineage>
</organism>
<dbReference type="AlphaFoldDB" id="I3SU50"/>
<accession>I3SU50</accession>
<reference evidence="1" key="1">
    <citation type="submission" date="2012-05" db="EMBL/GenBank/DDBJ databases">
        <authorList>
            <person name="Krishnakumar V."/>
            <person name="Cheung F."/>
            <person name="Xiao Y."/>
            <person name="Chan A."/>
            <person name="Moskal W.A."/>
            <person name="Town C.D."/>
        </authorList>
    </citation>
    <scope>NUCLEOTIDE SEQUENCE</scope>
</reference>